<feature type="non-terminal residue" evidence="1">
    <location>
        <position position="108"/>
    </location>
</feature>
<protein>
    <submittedName>
        <fullName evidence="1">Uncharacterized protein</fullName>
    </submittedName>
</protein>
<proteinExistence type="predicted"/>
<accession>A0A7D9K044</accession>
<comment type="caution">
    <text evidence="1">The sequence shown here is derived from an EMBL/GenBank/DDBJ whole genome shotgun (WGS) entry which is preliminary data.</text>
</comment>
<gene>
    <name evidence="1" type="ORF">PACLA_8A018180</name>
</gene>
<dbReference type="AlphaFoldDB" id="A0A7D9K044"/>
<name>A0A7D9K044_PARCT</name>
<keyword evidence="2" id="KW-1185">Reference proteome</keyword>
<evidence type="ECO:0000313" key="1">
    <source>
        <dbReference type="EMBL" id="CAB4038075.1"/>
    </source>
</evidence>
<organism evidence="1 2">
    <name type="scientific">Paramuricea clavata</name>
    <name type="common">Red gorgonian</name>
    <name type="synonym">Violescent sea-whip</name>
    <dbReference type="NCBI Taxonomy" id="317549"/>
    <lineage>
        <taxon>Eukaryota</taxon>
        <taxon>Metazoa</taxon>
        <taxon>Cnidaria</taxon>
        <taxon>Anthozoa</taxon>
        <taxon>Octocorallia</taxon>
        <taxon>Malacalcyonacea</taxon>
        <taxon>Plexauridae</taxon>
        <taxon>Paramuricea</taxon>
    </lineage>
</organism>
<dbReference type="Proteomes" id="UP001152795">
    <property type="component" value="Unassembled WGS sequence"/>
</dbReference>
<evidence type="ECO:0000313" key="2">
    <source>
        <dbReference type="Proteomes" id="UP001152795"/>
    </source>
</evidence>
<dbReference type="OrthoDB" id="9987685at2759"/>
<dbReference type="EMBL" id="CACRXK020023770">
    <property type="protein sequence ID" value="CAB4038075.1"/>
    <property type="molecule type" value="Genomic_DNA"/>
</dbReference>
<sequence length="108" mass="12171">MKCVELAETSPPTAVKDAFRRFKEIPAQSAFEEFAKRLENQRRGYSSETPRKNVGDRVATLGSDGMKVSLAIDKNAEKKAVRDLFVEHEGKKKLCVDVPTTCIYDVDY</sequence>
<reference evidence="1" key="1">
    <citation type="submission" date="2020-04" db="EMBL/GenBank/DDBJ databases">
        <authorList>
            <person name="Alioto T."/>
            <person name="Alioto T."/>
            <person name="Gomez Garrido J."/>
        </authorList>
    </citation>
    <scope>NUCLEOTIDE SEQUENCE</scope>
    <source>
        <strain evidence="1">A484AB</strain>
    </source>
</reference>